<evidence type="ECO:0000313" key="8">
    <source>
        <dbReference type="Proteomes" id="UP000245699"/>
    </source>
</evidence>
<evidence type="ECO:0000256" key="6">
    <source>
        <dbReference type="RuleBase" id="RU368039"/>
    </source>
</evidence>
<dbReference type="OrthoDB" id="278329at2759"/>
<keyword evidence="4 6" id="KW-0496">Mitochondrion</keyword>
<dbReference type="GO" id="GO:0005758">
    <property type="term" value="C:mitochondrial intermembrane space"/>
    <property type="evidence" value="ECO:0007669"/>
    <property type="project" value="TreeGrafter"/>
</dbReference>
<comment type="caution">
    <text evidence="7">The sequence shown here is derived from an EMBL/GenBank/DDBJ whole genome shotgun (WGS) entry which is preliminary data.</text>
</comment>
<comment type="subcellular location">
    <subcellularLocation>
        <location evidence="1 6">Mitochondrion matrix</location>
    </subcellularLocation>
</comment>
<dbReference type="Proteomes" id="UP000245699">
    <property type="component" value="Unassembled WGS sequence"/>
</dbReference>
<accession>A0A2T9YI88</accession>
<comment type="function">
    <text evidence="6">Plays an essential role in the assembly of succinate dehydrogenase (SDH), an enzyme complex (also referred to as respiratory complex II) that is a component of both the tricarboxylic acid (TCA) cycle and the mitochondrial electron transport chain, and which couples the oxidation of succinate to fumarate with the reduction of ubiquinone (coenzyme Q) to ubiquinol. Promotes maturation of the iron-sulfur protein subunit of the SDH catalytic dimer, protecting it from the deleterious effects of oxidants. May act together with SDHAF1.</text>
</comment>
<keyword evidence="3" id="KW-0809">Transit peptide</keyword>
<dbReference type="Pfam" id="PF13233">
    <property type="entry name" value="Complex1_LYR_2"/>
    <property type="match status" value="1"/>
</dbReference>
<dbReference type="EMBL" id="MBFT01000387">
    <property type="protein sequence ID" value="PVU92047.1"/>
    <property type="molecule type" value="Genomic_DNA"/>
</dbReference>
<keyword evidence="5 6" id="KW-0143">Chaperone</keyword>
<reference evidence="7 8" key="1">
    <citation type="journal article" date="2018" name="MBio">
        <title>Comparative Genomics Reveals the Core Gene Toolbox for the Fungus-Insect Symbiosis.</title>
        <authorList>
            <person name="Wang Y."/>
            <person name="Stata M."/>
            <person name="Wang W."/>
            <person name="Stajich J.E."/>
            <person name="White M.M."/>
            <person name="Moncalvo J.M."/>
        </authorList>
    </citation>
    <scope>NUCLEOTIDE SEQUENCE [LARGE SCALE GENOMIC DNA]</scope>
    <source>
        <strain evidence="7 8">AUS-77-4</strain>
    </source>
</reference>
<name>A0A2T9YI88_9FUNG</name>
<dbReference type="GO" id="GO:0005759">
    <property type="term" value="C:mitochondrial matrix"/>
    <property type="evidence" value="ECO:0007669"/>
    <property type="project" value="UniProtKB-SubCell"/>
</dbReference>
<sequence length="114" mass="13428">MNYPKLLYARILRNHRLLPKEFRAIGDSYVKQEFRQHMNVTDKSFLDSFFKEWESYADSIEVQLGSKSSLTDSQETVVVGKDLNKDILKSVDDERAEQILELRNEISQIYKPQN</sequence>
<organism evidence="7 8">
    <name type="scientific">Furculomyces boomerangus</name>
    <dbReference type="NCBI Taxonomy" id="61424"/>
    <lineage>
        <taxon>Eukaryota</taxon>
        <taxon>Fungi</taxon>
        <taxon>Fungi incertae sedis</taxon>
        <taxon>Zoopagomycota</taxon>
        <taxon>Kickxellomycotina</taxon>
        <taxon>Harpellomycetes</taxon>
        <taxon>Harpellales</taxon>
        <taxon>Harpellaceae</taxon>
        <taxon>Furculomyces</taxon>
    </lineage>
</organism>
<protein>
    <recommendedName>
        <fullName evidence="6">Succinate dehydrogenase assembly factor 3</fullName>
        <shortName evidence="6">SDH assembly factor 3</shortName>
        <shortName evidence="6">SDHAF3</shortName>
    </recommendedName>
</protein>
<dbReference type="PANTHER" id="PTHR13137">
    <property type="entry name" value="DC11 ACN9 HOMOLOG"/>
    <property type="match status" value="1"/>
</dbReference>
<evidence type="ECO:0000313" key="7">
    <source>
        <dbReference type="EMBL" id="PVU92047.1"/>
    </source>
</evidence>
<dbReference type="GO" id="GO:0006105">
    <property type="term" value="P:succinate metabolic process"/>
    <property type="evidence" value="ECO:0007669"/>
    <property type="project" value="TreeGrafter"/>
</dbReference>
<comment type="subunit">
    <text evidence="6">Interacts with the iron-sulfur protein subunit within the SDH catalytic dimer.</text>
</comment>
<comment type="similarity">
    <text evidence="2 6">Belongs to the complex I LYR family. SDHAF3 subfamily.</text>
</comment>
<dbReference type="PANTHER" id="PTHR13137:SF6">
    <property type="entry name" value="SUCCINATE DEHYDROGENASE ASSEMBLY FACTOR 3, MITOCHONDRIAL"/>
    <property type="match status" value="1"/>
</dbReference>
<gene>
    <name evidence="7" type="ORF">BB559_003872</name>
</gene>
<proteinExistence type="inferred from homology"/>
<evidence type="ECO:0000256" key="2">
    <source>
        <dbReference type="ARBA" id="ARBA00006020"/>
    </source>
</evidence>
<dbReference type="InterPro" id="IPR008381">
    <property type="entry name" value="SDHAF3/Sdh7"/>
</dbReference>
<dbReference type="GO" id="GO:0034553">
    <property type="term" value="P:mitochondrial respiratory chain complex II assembly"/>
    <property type="evidence" value="ECO:0007669"/>
    <property type="project" value="UniProtKB-UniRule"/>
</dbReference>
<evidence type="ECO:0000256" key="5">
    <source>
        <dbReference type="ARBA" id="ARBA00023186"/>
    </source>
</evidence>
<evidence type="ECO:0000256" key="1">
    <source>
        <dbReference type="ARBA" id="ARBA00004305"/>
    </source>
</evidence>
<evidence type="ECO:0000256" key="4">
    <source>
        <dbReference type="ARBA" id="ARBA00023128"/>
    </source>
</evidence>
<evidence type="ECO:0000256" key="3">
    <source>
        <dbReference type="ARBA" id="ARBA00022946"/>
    </source>
</evidence>
<keyword evidence="8" id="KW-1185">Reference proteome</keyword>
<dbReference type="CDD" id="cd20270">
    <property type="entry name" value="Complex1_LYR_SDHAF3_LYRM10"/>
    <property type="match status" value="1"/>
</dbReference>
<dbReference type="AlphaFoldDB" id="A0A2T9YI88"/>
<dbReference type="STRING" id="61424.A0A2T9YI88"/>